<evidence type="ECO:0000313" key="2">
    <source>
        <dbReference type="EMBL" id="MCU6688165.1"/>
    </source>
</evidence>
<keyword evidence="3" id="KW-1185">Reference proteome</keyword>
<evidence type="ECO:0000256" key="1">
    <source>
        <dbReference type="SAM" id="Phobius"/>
    </source>
</evidence>
<dbReference type="EMBL" id="JAOQJU010000038">
    <property type="protein sequence ID" value="MCU6688165.1"/>
    <property type="molecule type" value="Genomic_DNA"/>
</dbReference>
<keyword evidence="1" id="KW-0472">Membrane</keyword>
<proteinExistence type="predicted"/>
<accession>A0ABT2RRX7</accession>
<comment type="caution">
    <text evidence="2">The sequence shown here is derived from an EMBL/GenBank/DDBJ whole genome shotgun (WGS) entry which is preliminary data.</text>
</comment>
<feature type="transmembrane region" description="Helical" evidence="1">
    <location>
        <begin position="96"/>
        <end position="117"/>
    </location>
</feature>
<organism evidence="2 3">
    <name type="scientific">Dorea acetigenes</name>
    <dbReference type="NCBI Taxonomy" id="2981787"/>
    <lineage>
        <taxon>Bacteria</taxon>
        <taxon>Bacillati</taxon>
        <taxon>Bacillota</taxon>
        <taxon>Clostridia</taxon>
        <taxon>Lachnospirales</taxon>
        <taxon>Lachnospiraceae</taxon>
        <taxon>Dorea</taxon>
    </lineage>
</organism>
<gene>
    <name evidence="2" type="ORF">OCV99_16830</name>
</gene>
<feature type="transmembrane region" description="Helical" evidence="1">
    <location>
        <begin position="191"/>
        <end position="212"/>
    </location>
</feature>
<protein>
    <recommendedName>
        <fullName evidence="4">DUF1129 family protein</fullName>
    </recommendedName>
</protein>
<keyword evidence="1" id="KW-0812">Transmembrane</keyword>
<feature type="transmembrane region" description="Helical" evidence="1">
    <location>
        <begin position="123"/>
        <end position="140"/>
    </location>
</feature>
<name>A0ABT2RRX7_9FIRM</name>
<reference evidence="2 3" key="1">
    <citation type="journal article" date="2021" name="ISME Commun">
        <title>Automated analysis of genomic sequences facilitates high-throughput and comprehensive description of bacteria.</title>
        <authorList>
            <person name="Hitch T.C.A."/>
        </authorList>
    </citation>
    <scope>NUCLEOTIDE SEQUENCE [LARGE SCALE GENOMIC DNA]</scope>
    <source>
        <strain evidence="2 3">Sanger_03</strain>
    </source>
</reference>
<sequence>MGLFYNNYQKLRQENIDNSLELSDANYAMLDRMIQYISAHNISLFELEVVKKDLIGLAAQAEKNQGSLEDMLGVPEREFCNTLMEGAMKKNHFEHFLLSLKDMAVIICIFHLTFFIADGCPKNYGLTWSVLSYGIIIAFLQDFIQHTLQKRIIYNRHAKKWKGLIYTVFFLLLLVWLILPLDSFVIHGNGWGITLTVVAVTAVFFFGNNLYWDLQSRKYHWE</sequence>
<evidence type="ECO:0000313" key="3">
    <source>
        <dbReference type="Proteomes" id="UP001652431"/>
    </source>
</evidence>
<dbReference type="RefSeq" id="WP_158372116.1">
    <property type="nucleotide sequence ID" value="NZ_JAOQJU010000038.1"/>
</dbReference>
<evidence type="ECO:0008006" key="4">
    <source>
        <dbReference type="Google" id="ProtNLM"/>
    </source>
</evidence>
<dbReference type="Proteomes" id="UP001652431">
    <property type="component" value="Unassembled WGS sequence"/>
</dbReference>
<keyword evidence="1" id="KW-1133">Transmembrane helix</keyword>
<dbReference type="SUPFAM" id="SSF158560">
    <property type="entry name" value="BH3980-like"/>
    <property type="match status" value="1"/>
</dbReference>
<feature type="transmembrane region" description="Helical" evidence="1">
    <location>
        <begin position="161"/>
        <end position="179"/>
    </location>
</feature>